<protein>
    <submittedName>
        <fullName evidence="1">Uncharacterized protein</fullName>
    </submittedName>
</protein>
<reference evidence="2" key="1">
    <citation type="journal article" date="2017" name="Nat. Ecol. Evol.">
        <title>Genome expansion and lineage-specific genetic innovations in the forest pathogenic fungi Armillaria.</title>
        <authorList>
            <person name="Sipos G."/>
            <person name="Prasanna A.N."/>
            <person name="Walter M.C."/>
            <person name="O'Connor E."/>
            <person name="Balint B."/>
            <person name="Krizsan K."/>
            <person name="Kiss B."/>
            <person name="Hess J."/>
            <person name="Varga T."/>
            <person name="Slot J."/>
            <person name="Riley R."/>
            <person name="Boka B."/>
            <person name="Rigling D."/>
            <person name="Barry K."/>
            <person name="Lee J."/>
            <person name="Mihaltcheva S."/>
            <person name="LaButti K."/>
            <person name="Lipzen A."/>
            <person name="Waldron R."/>
            <person name="Moloney N.M."/>
            <person name="Sperisen C."/>
            <person name="Kredics L."/>
            <person name="Vagvoelgyi C."/>
            <person name="Patrignani A."/>
            <person name="Fitzpatrick D."/>
            <person name="Nagy I."/>
            <person name="Doyle S."/>
            <person name="Anderson J.B."/>
            <person name="Grigoriev I.V."/>
            <person name="Gueldener U."/>
            <person name="Muensterkoetter M."/>
            <person name="Nagy L.G."/>
        </authorList>
    </citation>
    <scope>NUCLEOTIDE SEQUENCE [LARGE SCALE GENOMIC DNA]</scope>
    <source>
        <strain evidence="2">Ar21-2</strain>
    </source>
</reference>
<name>A0A2H3E9R2_ARMGA</name>
<proteinExistence type="predicted"/>
<evidence type="ECO:0000313" key="1">
    <source>
        <dbReference type="EMBL" id="PBL04142.1"/>
    </source>
</evidence>
<accession>A0A2H3E9R2</accession>
<dbReference type="Proteomes" id="UP000217790">
    <property type="component" value="Unassembled WGS sequence"/>
</dbReference>
<organism evidence="1 2">
    <name type="scientific">Armillaria gallica</name>
    <name type="common">Bulbous honey fungus</name>
    <name type="synonym">Armillaria bulbosa</name>
    <dbReference type="NCBI Taxonomy" id="47427"/>
    <lineage>
        <taxon>Eukaryota</taxon>
        <taxon>Fungi</taxon>
        <taxon>Dikarya</taxon>
        <taxon>Basidiomycota</taxon>
        <taxon>Agaricomycotina</taxon>
        <taxon>Agaricomycetes</taxon>
        <taxon>Agaricomycetidae</taxon>
        <taxon>Agaricales</taxon>
        <taxon>Marasmiineae</taxon>
        <taxon>Physalacriaceae</taxon>
        <taxon>Armillaria</taxon>
    </lineage>
</organism>
<dbReference type="InParanoid" id="A0A2H3E9R2"/>
<keyword evidence="2" id="KW-1185">Reference proteome</keyword>
<dbReference type="EMBL" id="KZ293644">
    <property type="protein sequence ID" value="PBL04142.1"/>
    <property type="molecule type" value="Genomic_DNA"/>
</dbReference>
<evidence type="ECO:0000313" key="2">
    <source>
        <dbReference type="Proteomes" id="UP000217790"/>
    </source>
</evidence>
<dbReference type="AlphaFoldDB" id="A0A2H3E9R2"/>
<sequence length="131" mass="14428">MYAFVPTPARSLGPANFGLGIQIQQQEFALPSVPWLDLAFLYYPDHQSFVLEEPARNITSDPPSHGPYIPLELTNRNVVEADPSRISGVPISATTALGILWASFRHARYIGHPKLAMSPKSPIEMSVLAMQ</sequence>
<gene>
    <name evidence="1" type="ORF">ARMGADRAFT_1022625</name>
</gene>